<keyword evidence="2" id="KW-1185">Reference proteome</keyword>
<reference evidence="1 2" key="1">
    <citation type="submission" date="2014-03" db="EMBL/GenBank/DDBJ databases">
        <title>Draft genome of the hookworm Oesophagostomum dentatum.</title>
        <authorList>
            <person name="Mitreva M."/>
        </authorList>
    </citation>
    <scope>NUCLEOTIDE SEQUENCE [LARGE SCALE GENOMIC DNA]</scope>
    <source>
        <strain evidence="1 2">OD-Hann</strain>
    </source>
</reference>
<accession>A0A0B1SQ55</accession>
<dbReference type="OrthoDB" id="5856625at2759"/>
<dbReference type="Proteomes" id="UP000053660">
    <property type="component" value="Unassembled WGS sequence"/>
</dbReference>
<name>A0A0B1SQ55_OESDE</name>
<protein>
    <submittedName>
        <fullName evidence="1">Uncharacterized protein</fullName>
    </submittedName>
</protein>
<proteinExistence type="predicted"/>
<evidence type="ECO:0000313" key="2">
    <source>
        <dbReference type="Proteomes" id="UP000053660"/>
    </source>
</evidence>
<organism evidence="1 2">
    <name type="scientific">Oesophagostomum dentatum</name>
    <name type="common">Nodular worm</name>
    <dbReference type="NCBI Taxonomy" id="61180"/>
    <lineage>
        <taxon>Eukaryota</taxon>
        <taxon>Metazoa</taxon>
        <taxon>Ecdysozoa</taxon>
        <taxon>Nematoda</taxon>
        <taxon>Chromadorea</taxon>
        <taxon>Rhabditida</taxon>
        <taxon>Rhabditina</taxon>
        <taxon>Rhabditomorpha</taxon>
        <taxon>Strongyloidea</taxon>
        <taxon>Strongylidae</taxon>
        <taxon>Oesophagostomum</taxon>
    </lineage>
</organism>
<dbReference type="AlphaFoldDB" id="A0A0B1SQ55"/>
<evidence type="ECO:0000313" key="1">
    <source>
        <dbReference type="EMBL" id="KHJ87463.1"/>
    </source>
</evidence>
<sequence>MKMPQTLIDSLVSPFPGYLALVYSEMEQKSEHVWANDRSYFSNQPYFGKNPYFNKMATTTIFRGNYVHFHDYLLYRILLHIRYL</sequence>
<gene>
    <name evidence="1" type="ORF">OESDEN_12764</name>
</gene>
<dbReference type="EMBL" id="KN557710">
    <property type="protein sequence ID" value="KHJ87463.1"/>
    <property type="molecule type" value="Genomic_DNA"/>
</dbReference>